<feature type="transmembrane region" description="Helical" evidence="9">
    <location>
        <begin position="73"/>
        <end position="95"/>
    </location>
</feature>
<evidence type="ECO:0000256" key="6">
    <source>
        <dbReference type="ARBA" id="ARBA00022989"/>
    </source>
</evidence>
<keyword evidence="5" id="KW-0862">Zinc</keyword>
<reference evidence="12 13" key="1">
    <citation type="journal article" date="2020" name="Genome Biol. Evol.">
        <title>Comparative genomics of strictly vertically transmitted, feminizing microsporidia endosymbionts of amphipod crustaceans.</title>
        <authorList>
            <person name="Cormier A."/>
            <person name="Chebbi M.A."/>
            <person name="Giraud I."/>
            <person name="Wattier R."/>
            <person name="Teixeira M."/>
            <person name="Gilbert C."/>
            <person name="Rigaud T."/>
            <person name="Cordaux R."/>
        </authorList>
    </citation>
    <scope>NUCLEOTIDE SEQUENCE [LARGE SCALE GENOMIC DNA]</scope>
    <source>
        <strain evidence="12 13">Ou3-Ou53</strain>
    </source>
</reference>
<dbReference type="PANTHER" id="PTHR46539">
    <property type="entry name" value="E3 UBIQUITIN-PROTEIN LIGASE ATL42"/>
    <property type="match status" value="1"/>
</dbReference>
<evidence type="ECO:0000256" key="3">
    <source>
        <dbReference type="ARBA" id="ARBA00022723"/>
    </source>
</evidence>
<dbReference type="InterPro" id="IPR001841">
    <property type="entry name" value="Znf_RING"/>
</dbReference>
<dbReference type="GO" id="GO:0016020">
    <property type="term" value="C:membrane"/>
    <property type="evidence" value="ECO:0007669"/>
    <property type="project" value="UniProtKB-SubCell"/>
</dbReference>
<evidence type="ECO:0000256" key="4">
    <source>
        <dbReference type="ARBA" id="ARBA00022771"/>
    </source>
</evidence>
<keyword evidence="7 9" id="KW-0472">Membrane</keyword>
<evidence type="ECO:0000256" key="8">
    <source>
        <dbReference type="PROSITE-ProRule" id="PRU00175"/>
    </source>
</evidence>
<feature type="chain" id="PRO_5040192852" evidence="10">
    <location>
        <begin position="20"/>
        <end position="185"/>
    </location>
</feature>
<dbReference type="GO" id="GO:0008270">
    <property type="term" value="F:zinc ion binding"/>
    <property type="evidence" value="ECO:0007669"/>
    <property type="project" value="UniProtKB-KW"/>
</dbReference>
<keyword evidence="10" id="KW-0732">Signal</keyword>
<evidence type="ECO:0000256" key="1">
    <source>
        <dbReference type="ARBA" id="ARBA00004370"/>
    </source>
</evidence>
<accession>A0A9P6L0F6</accession>
<gene>
    <name evidence="12" type="primary">rnf181</name>
    <name evidence="12" type="ORF">NGRA_0323</name>
</gene>
<evidence type="ECO:0000259" key="11">
    <source>
        <dbReference type="PROSITE" id="PS50089"/>
    </source>
</evidence>
<evidence type="ECO:0000256" key="9">
    <source>
        <dbReference type="SAM" id="Phobius"/>
    </source>
</evidence>
<dbReference type="Gene3D" id="3.30.40.10">
    <property type="entry name" value="Zinc/RING finger domain, C3HC4 (zinc finger)"/>
    <property type="match status" value="1"/>
</dbReference>
<comment type="caution">
    <text evidence="12">The sequence shown here is derived from an EMBL/GenBank/DDBJ whole genome shotgun (WGS) entry which is preliminary data.</text>
</comment>
<keyword evidence="3" id="KW-0479">Metal-binding</keyword>
<keyword evidence="6 9" id="KW-1133">Transmembrane helix</keyword>
<proteinExistence type="predicted"/>
<evidence type="ECO:0000256" key="5">
    <source>
        <dbReference type="ARBA" id="ARBA00022833"/>
    </source>
</evidence>
<evidence type="ECO:0000256" key="10">
    <source>
        <dbReference type="SAM" id="SignalP"/>
    </source>
</evidence>
<feature type="domain" description="RING-type" evidence="11">
    <location>
        <begin position="127"/>
        <end position="168"/>
    </location>
</feature>
<keyword evidence="2 9" id="KW-0812">Transmembrane</keyword>
<evidence type="ECO:0000313" key="12">
    <source>
        <dbReference type="EMBL" id="KAF9764713.1"/>
    </source>
</evidence>
<protein>
    <submittedName>
        <fullName evidence="12">E3 ubiquitin-protein ligase</fullName>
    </submittedName>
</protein>
<dbReference type="Pfam" id="PF13639">
    <property type="entry name" value="zf-RING_2"/>
    <property type="match status" value="1"/>
</dbReference>
<dbReference type="InterPro" id="IPR013083">
    <property type="entry name" value="Znf_RING/FYVE/PHD"/>
</dbReference>
<evidence type="ECO:0000256" key="7">
    <source>
        <dbReference type="ARBA" id="ARBA00023136"/>
    </source>
</evidence>
<name>A0A9P6L0F6_9MICR</name>
<dbReference type="Proteomes" id="UP000740883">
    <property type="component" value="Unassembled WGS sequence"/>
</dbReference>
<feature type="signal peptide" evidence="10">
    <location>
        <begin position="1"/>
        <end position="19"/>
    </location>
</feature>
<comment type="subcellular location">
    <subcellularLocation>
        <location evidence="1">Membrane</location>
    </subcellularLocation>
</comment>
<dbReference type="OrthoDB" id="8062037at2759"/>
<dbReference type="EMBL" id="SBJO01000011">
    <property type="protein sequence ID" value="KAF9764713.1"/>
    <property type="molecule type" value="Genomic_DNA"/>
</dbReference>
<dbReference type="AlphaFoldDB" id="A0A9P6L0F6"/>
<evidence type="ECO:0000313" key="13">
    <source>
        <dbReference type="Proteomes" id="UP000740883"/>
    </source>
</evidence>
<keyword evidence="4 8" id="KW-0863">Zinc-finger</keyword>
<dbReference type="SMART" id="SM00184">
    <property type="entry name" value="RING"/>
    <property type="match status" value="1"/>
</dbReference>
<dbReference type="PROSITE" id="PS50089">
    <property type="entry name" value="ZF_RING_2"/>
    <property type="match status" value="1"/>
</dbReference>
<dbReference type="SUPFAM" id="SSF57850">
    <property type="entry name" value="RING/U-box"/>
    <property type="match status" value="1"/>
</dbReference>
<sequence>MKKVRTIIFIFFDAILCQGERKLTDSKTEEKLLVVESILDRFHCVSYKIESMFEAFKDIFFLNITILKKINTYLFYFMINIHMVFVTSVLILLYYSLVSQLLATRYGLITQCPVKKFFEVKKVEVTCSICITQLDVQDLVRQLPCQHIFHSDCIYDWMCKSLSCPLCRKNIIDGYTPEHEIYILY</sequence>
<dbReference type="PANTHER" id="PTHR46539:SF23">
    <property type="entry name" value="RING-TYPE DOMAIN-CONTAINING PROTEIN"/>
    <property type="match status" value="1"/>
</dbReference>
<evidence type="ECO:0000256" key="2">
    <source>
        <dbReference type="ARBA" id="ARBA00022692"/>
    </source>
</evidence>
<keyword evidence="13" id="KW-1185">Reference proteome</keyword>
<organism evidence="12 13">
    <name type="scientific">Nosema granulosis</name>
    <dbReference type="NCBI Taxonomy" id="83296"/>
    <lineage>
        <taxon>Eukaryota</taxon>
        <taxon>Fungi</taxon>
        <taxon>Fungi incertae sedis</taxon>
        <taxon>Microsporidia</taxon>
        <taxon>Nosematidae</taxon>
        <taxon>Nosema</taxon>
    </lineage>
</organism>